<dbReference type="AlphaFoldDB" id="A0A818HBJ8"/>
<reference evidence="1" key="1">
    <citation type="submission" date="2021-02" db="EMBL/GenBank/DDBJ databases">
        <authorList>
            <person name="Nowell W R."/>
        </authorList>
    </citation>
    <scope>NUCLEOTIDE SEQUENCE</scope>
</reference>
<dbReference type="Proteomes" id="UP000663865">
    <property type="component" value="Unassembled WGS sequence"/>
</dbReference>
<evidence type="ECO:0000313" key="1">
    <source>
        <dbReference type="EMBL" id="CAF3501805.1"/>
    </source>
</evidence>
<evidence type="ECO:0008006" key="3">
    <source>
        <dbReference type="Google" id="ProtNLM"/>
    </source>
</evidence>
<dbReference type="EMBL" id="CAJNYV010002768">
    <property type="protein sequence ID" value="CAF3501805.1"/>
    <property type="molecule type" value="Genomic_DNA"/>
</dbReference>
<proteinExistence type="predicted"/>
<sequence>MATPSETNLCSFCNKLSGTNYCFGCKKYFCRRDYREHEQQLTKRFDDEIVLSHDQLLEKIQKLENSTALSSDLFIQIDQWKNSTIERVEKAARKASEDLTTSINRQRIKIKEQFERITTEIRQRREEDNFLENDIDLLVSKLNEIQGALQTLIQGDISKSIIVDNNKIDWNRIIYIKEYYADRSIRPKDLFEGDITLTDINNFQHSYTPTSCLMISRYSDTIIIVKKESNKLLQYTGDAYSVAADLSYTKLNDILDTSSTILIFYRQNLNKTAQGKMKIVSRTDVDGATHLLIQDGDRFFSIKPMTKAVPDKTST</sequence>
<name>A0A818HBJ8_9BILA</name>
<gene>
    <name evidence="1" type="ORF">KIK155_LOCUS15828</name>
</gene>
<evidence type="ECO:0000313" key="2">
    <source>
        <dbReference type="Proteomes" id="UP000663865"/>
    </source>
</evidence>
<protein>
    <recommendedName>
        <fullName evidence="3">B box-type domain-containing protein</fullName>
    </recommendedName>
</protein>
<accession>A0A818HBJ8</accession>
<organism evidence="1 2">
    <name type="scientific">Rotaria socialis</name>
    <dbReference type="NCBI Taxonomy" id="392032"/>
    <lineage>
        <taxon>Eukaryota</taxon>
        <taxon>Metazoa</taxon>
        <taxon>Spiralia</taxon>
        <taxon>Gnathifera</taxon>
        <taxon>Rotifera</taxon>
        <taxon>Eurotatoria</taxon>
        <taxon>Bdelloidea</taxon>
        <taxon>Philodinida</taxon>
        <taxon>Philodinidae</taxon>
        <taxon>Rotaria</taxon>
    </lineage>
</organism>
<comment type="caution">
    <text evidence="1">The sequence shown here is derived from an EMBL/GenBank/DDBJ whole genome shotgun (WGS) entry which is preliminary data.</text>
</comment>
<dbReference type="CDD" id="cd19757">
    <property type="entry name" value="Bbox1"/>
    <property type="match status" value="1"/>
</dbReference>